<evidence type="ECO:0000313" key="3">
    <source>
        <dbReference type="EMBL" id="KAL2810047.1"/>
    </source>
</evidence>
<organism evidence="3 4">
    <name type="scientific">Aspergillus granulosus</name>
    <dbReference type="NCBI Taxonomy" id="176169"/>
    <lineage>
        <taxon>Eukaryota</taxon>
        <taxon>Fungi</taxon>
        <taxon>Dikarya</taxon>
        <taxon>Ascomycota</taxon>
        <taxon>Pezizomycotina</taxon>
        <taxon>Eurotiomycetes</taxon>
        <taxon>Eurotiomycetidae</taxon>
        <taxon>Eurotiales</taxon>
        <taxon>Aspergillaceae</taxon>
        <taxon>Aspergillus</taxon>
        <taxon>Aspergillus subgen. Nidulantes</taxon>
    </lineage>
</organism>
<name>A0ABR4H3P3_9EURO</name>
<sequence length="291" mass="32158">MAAPVFLETSWGILSTIGVFLAFASVSVILMTNTCTLNFVPLIVSIACALANGLCYYAYYTGQSPNTGRIVASIFADMFWLIQEPGNSFYSYLILTHILCRRSRKIFLVVFWALIVAIAALRITIAVGRAIQLEEGGLSNQRVISRLHIGYFVSIALLETWSSIFLITQMARAYRQSPQASSAGGVFRYLMRSAELRLATLCCIGIARAVTYSSQEMRQKATTVASQVDRFAYTLESLFPVILLLDILSAKRYRSSNATLDTSSLDPESSSGSQHPNWISWAPPSREKTSD</sequence>
<feature type="transmembrane region" description="Helical" evidence="2">
    <location>
        <begin position="106"/>
        <end position="128"/>
    </location>
</feature>
<feature type="transmembrane region" description="Helical" evidence="2">
    <location>
        <begin position="148"/>
        <end position="168"/>
    </location>
</feature>
<keyword evidence="2" id="KW-0472">Membrane</keyword>
<proteinExistence type="predicted"/>
<feature type="transmembrane region" description="Helical" evidence="2">
    <location>
        <begin position="79"/>
        <end position="99"/>
    </location>
</feature>
<gene>
    <name evidence="3" type="ORF">BJX63DRAFT_331751</name>
</gene>
<evidence type="ECO:0000313" key="4">
    <source>
        <dbReference type="Proteomes" id="UP001610334"/>
    </source>
</evidence>
<keyword evidence="2" id="KW-1133">Transmembrane helix</keyword>
<dbReference type="EMBL" id="JBFXLT010000078">
    <property type="protein sequence ID" value="KAL2810047.1"/>
    <property type="molecule type" value="Genomic_DNA"/>
</dbReference>
<protein>
    <submittedName>
        <fullName evidence="3">Uncharacterized protein</fullName>
    </submittedName>
</protein>
<feature type="transmembrane region" description="Helical" evidence="2">
    <location>
        <begin position="12"/>
        <end position="32"/>
    </location>
</feature>
<comment type="caution">
    <text evidence="3">The sequence shown here is derived from an EMBL/GenBank/DDBJ whole genome shotgun (WGS) entry which is preliminary data.</text>
</comment>
<feature type="region of interest" description="Disordered" evidence="1">
    <location>
        <begin position="259"/>
        <end position="291"/>
    </location>
</feature>
<keyword evidence="2" id="KW-0812">Transmembrane</keyword>
<accession>A0ABR4H3P3</accession>
<evidence type="ECO:0000256" key="1">
    <source>
        <dbReference type="SAM" id="MobiDB-lite"/>
    </source>
</evidence>
<keyword evidence="4" id="KW-1185">Reference proteome</keyword>
<reference evidence="3 4" key="1">
    <citation type="submission" date="2024-07" db="EMBL/GenBank/DDBJ databases">
        <title>Section-level genome sequencing and comparative genomics of Aspergillus sections Usti and Cavernicolus.</title>
        <authorList>
            <consortium name="Lawrence Berkeley National Laboratory"/>
            <person name="Nybo J.L."/>
            <person name="Vesth T.C."/>
            <person name="Theobald S."/>
            <person name="Frisvad J.C."/>
            <person name="Larsen T.O."/>
            <person name="Kjaerboelling I."/>
            <person name="Rothschild-Mancinelli K."/>
            <person name="Lyhne E.K."/>
            <person name="Kogle M.E."/>
            <person name="Barry K."/>
            <person name="Clum A."/>
            <person name="Na H."/>
            <person name="Ledsgaard L."/>
            <person name="Lin J."/>
            <person name="Lipzen A."/>
            <person name="Kuo A."/>
            <person name="Riley R."/>
            <person name="Mondo S."/>
            <person name="Labutti K."/>
            <person name="Haridas S."/>
            <person name="Pangalinan J."/>
            <person name="Salamov A.A."/>
            <person name="Simmons B.A."/>
            <person name="Magnuson J.K."/>
            <person name="Chen J."/>
            <person name="Drula E."/>
            <person name="Henrissat B."/>
            <person name="Wiebenga A."/>
            <person name="Lubbers R.J."/>
            <person name="Gomes A.C."/>
            <person name="Makela M.R."/>
            <person name="Stajich J."/>
            <person name="Grigoriev I.V."/>
            <person name="Mortensen U.H."/>
            <person name="De Vries R.P."/>
            <person name="Baker S.E."/>
            <person name="Andersen M.R."/>
        </authorList>
    </citation>
    <scope>NUCLEOTIDE SEQUENCE [LARGE SCALE GENOMIC DNA]</scope>
    <source>
        <strain evidence="3 4">CBS 588.65</strain>
    </source>
</reference>
<dbReference type="Proteomes" id="UP001610334">
    <property type="component" value="Unassembled WGS sequence"/>
</dbReference>
<evidence type="ECO:0000256" key="2">
    <source>
        <dbReference type="SAM" id="Phobius"/>
    </source>
</evidence>
<feature type="transmembrane region" description="Helical" evidence="2">
    <location>
        <begin position="39"/>
        <end position="59"/>
    </location>
</feature>
<feature type="compositionally biased region" description="Polar residues" evidence="1">
    <location>
        <begin position="259"/>
        <end position="277"/>
    </location>
</feature>